<feature type="region of interest" description="Disordered" evidence="1">
    <location>
        <begin position="1"/>
        <end position="28"/>
    </location>
</feature>
<name>A0ABP6NB91_9ACTN</name>
<gene>
    <name evidence="2" type="ORF">GCM10010521_28510</name>
</gene>
<organism evidence="2 3">
    <name type="scientific">Streptomyces rameus</name>
    <dbReference type="NCBI Taxonomy" id="68261"/>
    <lineage>
        <taxon>Bacteria</taxon>
        <taxon>Bacillati</taxon>
        <taxon>Actinomycetota</taxon>
        <taxon>Actinomycetes</taxon>
        <taxon>Kitasatosporales</taxon>
        <taxon>Streptomycetaceae</taxon>
        <taxon>Streptomyces</taxon>
    </lineage>
</organism>
<proteinExistence type="predicted"/>
<reference evidence="3" key="1">
    <citation type="journal article" date="2019" name="Int. J. Syst. Evol. Microbiol.">
        <title>The Global Catalogue of Microorganisms (GCM) 10K type strain sequencing project: providing services to taxonomists for standard genome sequencing and annotation.</title>
        <authorList>
            <consortium name="The Broad Institute Genomics Platform"/>
            <consortium name="The Broad Institute Genome Sequencing Center for Infectious Disease"/>
            <person name="Wu L."/>
            <person name="Ma J."/>
        </authorList>
    </citation>
    <scope>NUCLEOTIDE SEQUENCE [LARGE SCALE GENOMIC DNA]</scope>
    <source>
        <strain evidence="3">JCM 11574</strain>
    </source>
</reference>
<evidence type="ECO:0000313" key="2">
    <source>
        <dbReference type="EMBL" id="GAA3140335.1"/>
    </source>
</evidence>
<accession>A0ABP6NB91</accession>
<keyword evidence="3" id="KW-1185">Reference proteome</keyword>
<evidence type="ECO:0000313" key="3">
    <source>
        <dbReference type="Proteomes" id="UP001500893"/>
    </source>
</evidence>
<feature type="compositionally biased region" description="Polar residues" evidence="1">
    <location>
        <begin position="48"/>
        <end position="64"/>
    </location>
</feature>
<evidence type="ECO:0000256" key="1">
    <source>
        <dbReference type="SAM" id="MobiDB-lite"/>
    </source>
</evidence>
<comment type="caution">
    <text evidence="2">The sequence shown here is derived from an EMBL/GenBank/DDBJ whole genome shotgun (WGS) entry which is preliminary data.</text>
</comment>
<protein>
    <submittedName>
        <fullName evidence="2">Uncharacterized protein</fullName>
    </submittedName>
</protein>
<feature type="compositionally biased region" description="Low complexity" evidence="1">
    <location>
        <begin position="93"/>
        <end position="108"/>
    </location>
</feature>
<sequence>MKYRLSTAAFARSRSADTGGATSGASVTSRIRRWASIAVRIGPGPASSPFSEPTATGSLTSAMSRSPAKSPGETWAVSRRSDGRKTTASPARFSFRTSPATASTSSTRLAGDRSASDRGSSATTASAVAAGTVHAEARGNRGCADRAAALRAVPISRARPSMLNRM</sequence>
<dbReference type="Proteomes" id="UP001500893">
    <property type="component" value="Unassembled WGS sequence"/>
</dbReference>
<dbReference type="EMBL" id="BAAAVM010000034">
    <property type="protein sequence ID" value="GAA3140335.1"/>
    <property type="molecule type" value="Genomic_DNA"/>
</dbReference>
<feature type="region of interest" description="Disordered" evidence="1">
    <location>
        <begin position="41"/>
        <end position="123"/>
    </location>
</feature>